<dbReference type="SUPFAM" id="SSF52129">
    <property type="entry name" value="Caspase-like"/>
    <property type="match status" value="1"/>
</dbReference>
<evidence type="ECO:0000259" key="1">
    <source>
        <dbReference type="Pfam" id="PF00656"/>
    </source>
</evidence>
<protein>
    <submittedName>
        <fullName evidence="2">Putative Caspase-like domain-containing protein</fullName>
    </submittedName>
</protein>
<gene>
    <name evidence="2" type="ORF">MtrunA17_Chr6g0485491</name>
</gene>
<sequence>MQPKYVKKLCQLIEISQPGDTLIFYFSGHGNYDEEGHIHLVAADGSALYGYDFQASLDSMADRVKATFIIDSCYGGEFMVLAHHKVVLYASSKQDEESTGGSLGSLFTNVFVNCVKQNLQTTHQQLINQIQKKHSNHGGRPVANLIATPETRNSIIFQ</sequence>
<dbReference type="InterPro" id="IPR029030">
    <property type="entry name" value="Caspase-like_dom_sf"/>
</dbReference>
<dbReference type="Pfam" id="PF00656">
    <property type="entry name" value="Peptidase_C14"/>
    <property type="match status" value="1"/>
</dbReference>
<feature type="domain" description="Peptidase C14 caspase" evidence="1">
    <location>
        <begin position="17"/>
        <end position="134"/>
    </location>
</feature>
<reference evidence="3" key="1">
    <citation type="journal article" date="2018" name="Nat. Plants">
        <title>Whole-genome landscape of Medicago truncatula symbiotic genes.</title>
        <authorList>
            <person name="Pecrix Y."/>
            <person name="Staton S.E."/>
            <person name="Sallet E."/>
            <person name="Lelandais-Briere C."/>
            <person name="Moreau S."/>
            <person name="Carrere S."/>
            <person name="Blein T."/>
            <person name="Jardinaud M.F."/>
            <person name="Latrasse D."/>
            <person name="Zouine M."/>
            <person name="Zahm M."/>
            <person name="Kreplak J."/>
            <person name="Mayjonade B."/>
            <person name="Satge C."/>
            <person name="Perez M."/>
            <person name="Cauet S."/>
            <person name="Marande W."/>
            <person name="Chantry-Darmon C."/>
            <person name="Lopez-Roques C."/>
            <person name="Bouchez O."/>
            <person name="Berard A."/>
            <person name="Debelle F."/>
            <person name="Munos S."/>
            <person name="Bendahmane A."/>
            <person name="Berges H."/>
            <person name="Niebel A."/>
            <person name="Buitink J."/>
            <person name="Frugier F."/>
            <person name="Benhamed M."/>
            <person name="Crespi M."/>
            <person name="Gouzy J."/>
            <person name="Gamas P."/>
        </authorList>
    </citation>
    <scope>NUCLEOTIDE SEQUENCE [LARGE SCALE GENOMIC DNA]</scope>
    <source>
        <strain evidence="3">cv. Jemalong A17</strain>
    </source>
</reference>
<proteinExistence type="predicted"/>
<comment type="caution">
    <text evidence="2">The sequence shown here is derived from an EMBL/GenBank/DDBJ whole genome shotgun (WGS) entry which is preliminary data.</text>
</comment>
<dbReference type="Gramene" id="rna37626">
    <property type="protein sequence ID" value="RHN52894.1"/>
    <property type="gene ID" value="gene37626"/>
</dbReference>
<dbReference type="Gene3D" id="3.40.50.1460">
    <property type="match status" value="1"/>
</dbReference>
<dbReference type="InterPro" id="IPR011600">
    <property type="entry name" value="Pept_C14_caspase"/>
</dbReference>
<accession>A0A396HLX6</accession>
<evidence type="ECO:0000313" key="3">
    <source>
        <dbReference type="Proteomes" id="UP000265566"/>
    </source>
</evidence>
<dbReference type="AlphaFoldDB" id="A0A396HLX6"/>
<dbReference type="GO" id="GO:0006508">
    <property type="term" value="P:proteolysis"/>
    <property type="evidence" value="ECO:0007669"/>
    <property type="project" value="InterPro"/>
</dbReference>
<organism evidence="2 3">
    <name type="scientific">Medicago truncatula</name>
    <name type="common">Barrel medic</name>
    <name type="synonym">Medicago tribuloides</name>
    <dbReference type="NCBI Taxonomy" id="3880"/>
    <lineage>
        <taxon>Eukaryota</taxon>
        <taxon>Viridiplantae</taxon>
        <taxon>Streptophyta</taxon>
        <taxon>Embryophyta</taxon>
        <taxon>Tracheophyta</taxon>
        <taxon>Spermatophyta</taxon>
        <taxon>Magnoliopsida</taxon>
        <taxon>eudicotyledons</taxon>
        <taxon>Gunneridae</taxon>
        <taxon>Pentapetalae</taxon>
        <taxon>rosids</taxon>
        <taxon>fabids</taxon>
        <taxon>Fabales</taxon>
        <taxon>Fabaceae</taxon>
        <taxon>Papilionoideae</taxon>
        <taxon>50 kb inversion clade</taxon>
        <taxon>NPAAA clade</taxon>
        <taxon>Hologalegina</taxon>
        <taxon>IRL clade</taxon>
        <taxon>Trifolieae</taxon>
        <taxon>Medicago</taxon>
    </lineage>
</organism>
<evidence type="ECO:0000313" key="2">
    <source>
        <dbReference type="EMBL" id="RHN52894.1"/>
    </source>
</evidence>
<dbReference type="Proteomes" id="UP000265566">
    <property type="component" value="Chromosome 6"/>
</dbReference>
<dbReference type="GO" id="GO:0004197">
    <property type="term" value="F:cysteine-type endopeptidase activity"/>
    <property type="evidence" value="ECO:0007669"/>
    <property type="project" value="InterPro"/>
</dbReference>
<dbReference type="EMBL" id="PSQE01000006">
    <property type="protein sequence ID" value="RHN52894.1"/>
    <property type="molecule type" value="Genomic_DNA"/>
</dbReference>
<name>A0A396HLX6_MEDTR</name>